<protein>
    <submittedName>
        <fullName evidence="1">Uncharacterized protein</fullName>
    </submittedName>
</protein>
<name>A0AC61NR20_9BACT</name>
<keyword evidence="2" id="KW-1185">Reference proteome</keyword>
<accession>A0AC61NR20</accession>
<proteinExistence type="predicted"/>
<dbReference type="EMBL" id="CP081303">
    <property type="protein sequence ID" value="QZE14199.1"/>
    <property type="molecule type" value="Genomic_DNA"/>
</dbReference>
<reference evidence="1" key="1">
    <citation type="submission" date="2021-08" db="EMBL/GenBank/DDBJ databases">
        <title>Novel anaerobic bacterium isolated from sea squirt in East Sea, Republic of Korea.</title>
        <authorList>
            <person name="Nguyen T.H."/>
            <person name="Li Z."/>
            <person name="Lee Y.-J."/>
            <person name="Ko J."/>
            <person name="Kim S.-G."/>
        </authorList>
    </citation>
    <scope>NUCLEOTIDE SEQUENCE</scope>
    <source>
        <strain evidence="1">KCTC 25031</strain>
    </source>
</reference>
<dbReference type="Proteomes" id="UP000826212">
    <property type="component" value="Chromosome"/>
</dbReference>
<organism evidence="1 2">
    <name type="scientific">Halosquirtibacter laminarini</name>
    <dbReference type="NCBI Taxonomy" id="3374600"/>
    <lineage>
        <taxon>Bacteria</taxon>
        <taxon>Pseudomonadati</taxon>
        <taxon>Bacteroidota</taxon>
        <taxon>Bacteroidia</taxon>
        <taxon>Marinilabiliales</taxon>
        <taxon>Prolixibacteraceae</taxon>
        <taxon>Halosquirtibacter</taxon>
    </lineage>
</organism>
<gene>
    <name evidence="1" type="ORF">K4L44_17060</name>
</gene>
<evidence type="ECO:0000313" key="1">
    <source>
        <dbReference type="EMBL" id="QZE14199.1"/>
    </source>
</evidence>
<sequence>MNTKISVLIFASLLSAGSTIAKKKAPKSRPNIIFLLTDDQRYDALGCMGNSEI</sequence>
<evidence type="ECO:0000313" key="2">
    <source>
        <dbReference type="Proteomes" id="UP000826212"/>
    </source>
</evidence>